<dbReference type="GeneID" id="64671324"/>
<evidence type="ECO:0000313" key="1">
    <source>
        <dbReference type="EMBL" id="KAG1900023.1"/>
    </source>
</evidence>
<protein>
    <submittedName>
        <fullName evidence="1">Uncharacterized protein</fullName>
    </submittedName>
</protein>
<evidence type="ECO:0000313" key="2">
    <source>
        <dbReference type="Proteomes" id="UP001195769"/>
    </source>
</evidence>
<name>A0AAD4E5B6_9AGAM</name>
<sequence length="253" mass="28978">MSSQQDLEFTLKDFTQIFEHARSHLLAIRIELEKTKLTILPDDSRVIGEYLNWDIEAYTLPWMAFCARLSINPPLSKHLRHMVGMLSMKQLDMLKDYTEVYEAFLSLPVSPSGPWTKGRLVREYRHAWWTGLATIKLDEKLSRYPNGVEVKECVTAHFAQLFEGDALVTLVTPVQAMSMLIAQQLATICAEAREEGEYLLKMLEDKVLEAKMVAATMLRMDTTLGDDVLQAITASDKLVKYLKKRPQHKGWSE</sequence>
<dbReference type="Proteomes" id="UP001195769">
    <property type="component" value="Unassembled WGS sequence"/>
</dbReference>
<reference evidence="1" key="1">
    <citation type="journal article" date="2020" name="New Phytol.">
        <title>Comparative genomics reveals dynamic genome evolution in host specialist ectomycorrhizal fungi.</title>
        <authorList>
            <person name="Lofgren L.A."/>
            <person name="Nguyen N.H."/>
            <person name="Vilgalys R."/>
            <person name="Ruytinx J."/>
            <person name="Liao H.L."/>
            <person name="Branco S."/>
            <person name="Kuo A."/>
            <person name="LaButti K."/>
            <person name="Lipzen A."/>
            <person name="Andreopoulos W."/>
            <person name="Pangilinan J."/>
            <person name="Riley R."/>
            <person name="Hundley H."/>
            <person name="Na H."/>
            <person name="Barry K."/>
            <person name="Grigoriev I.V."/>
            <person name="Stajich J.E."/>
            <person name="Kennedy P.G."/>
        </authorList>
    </citation>
    <scope>NUCLEOTIDE SEQUENCE</scope>
    <source>
        <strain evidence="1">FC203</strain>
    </source>
</reference>
<dbReference type="AlphaFoldDB" id="A0AAD4E5B6"/>
<organism evidence="1 2">
    <name type="scientific">Suillus fuscotomentosus</name>
    <dbReference type="NCBI Taxonomy" id="1912939"/>
    <lineage>
        <taxon>Eukaryota</taxon>
        <taxon>Fungi</taxon>
        <taxon>Dikarya</taxon>
        <taxon>Basidiomycota</taxon>
        <taxon>Agaricomycotina</taxon>
        <taxon>Agaricomycetes</taxon>
        <taxon>Agaricomycetidae</taxon>
        <taxon>Boletales</taxon>
        <taxon>Suillineae</taxon>
        <taxon>Suillaceae</taxon>
        <taxon>Suillus</taxon>
    </lineage>
</organism>
<gene>
    <name evidence="1" type="ORF">F5891DRAFT_980637</name>
</gene>
<accession>A0AAD4E5B6</accession>
<comment type="caution">
    <text evidence="1">The sequence shown here is derived from an EMBL/GenBank/DDBJ whole genome shotgun (WGS) entry which is preliminary data.</text>
</comment>
<dbReference type="RefSeq" id="XP_041225599.1">
    <property type="nucleotide sequence ID" value="XM_041377026.1"/>
</dbReference>
<dbReference type="EMBL" id="JABBWK010000029">
    <property type="protein sequence ID" value="KAG1900023.1"/>
    <property type="molecule type" value="Genomic_DNA"/>
</dbReference>
<keyword evidence="2" id="KW-1185">Reference proteome</keyword>
<proteinExistence type="predicted"/>